<gene>
    <name evidence="1" type="ORF">GCM10009850_038490</name>
</gene>
<reference evidence="1 2" key="1">
    <citation type="journal article" date="2019" name="Int. J. Syst. Evol. Microbiol.">
        <title>The Global Catalogue of Microorganisms (GCM) 10K type strain sequencing project: providing services to taxonomists for standard genome sequencing and annotation.</title>
        <authorList>
            <consortium name="The Broad Institute Genomics Platform"/>
            <consortium name="The Broad Institute Genome Sequencing Center for Infectious Disease"/>
            <person name="Wu L."/>
            <person name="Ma J."/>
        </authorList>
    </citation>
    <scope>NUCLEOTIDE SEQUENCE [LARGE SCALE GENOMIC DNA]</scope>
    <source>
        <strain evidence="1 2">JCM 16114</strain>
    </source>
</reference>
<comment type="caution">
    <text evidence="1">The sequence shown here is derived from an EMBL/GenBank/DDBJ whole genome shotgun (WGS) entry which is preliminary data.</text>
</comment>
<evidence type="ECO:0000313" key="1">
    <source>
        <dbReference type="EMBL" id="GAA2208391.1"/>
    </source>
</evidence>
<evidence type="ECO:0000313" key="2">
    <source>
        <dbReference type="Proteomes" id="UP001499843"/>
    </source>
</evidence>
<proteinExistence type="predicted"/>
<sequence length="72" mass="7956">MPSTYIHVSGALVQELAGRAGARLSEVLAVTILRSAALPRLMRVPRVRGVDDFALKRRVRCLRRGALAEVCW</sequence>
<accession>A0ABN3CGT3</accession>
<dbReference type="Proteomes" id="UP001499843">
    <property type="component" value="Unassembled WGS sequence"/>
</dbReference>
<dbReference type="EMBL" id="BAAAQX010000008">
    <property type="protein sequence ID" value="GAA2208391.1"/>
    <property type="molecule type" value="Genomic_DNA"/>
</dbReference>
<protein>
    <submittedName>
        <fullName evidence="1">Uncharacterized protein</fullName>
    </submittedName>
</protein>
<organism evidence="1 2">
    <name type="scientific">Nonomuraea monospora</name>
    <dbReference type="NCBI Taxonomy" id="568818"/>
    <lineage>
        <taxon>Bacteria</taxon>
        <taxon>Bacillati</taxon>
        <taxon>Actinomycetota</taxon>
        <taxon>Actinomycetes</taxon>
        <taxon>Streptosporangiales</taxon>
        <taxon>Streptosporangiaceae</taxon>
        <taxon>Nonomuraea</taxon>
    </lineage>
</organism>
<keyword evidence="2" id="KW-1185">Reference proteome</keyword>
<dbReference type="RefSeq" id="WP_344476519.1">
    <property type="nucleotide sequence ID" value="NZ_BAAAQX010000008.1"/>
</dbReference>
<name>A0ABN3CGT3_9ACTN</name>